<dbReference type="OrthoDB" id="9807186at2"/>
<dbReference type="Pfam" id="PF07470">
    <property type="entry name" value="Glyco_hydro_88"/>
    <property type="match status" value="1"/>
</dbReference>
<accession>A0A1A5YUY9</accession>
<evidence type="ECO:0000313" key="2">
    <source>
        <dbReference type="EMBL" id="OBR69379.1"/>
    </source>
</evidence>
<dbReference type="STRING" id="1844972.A7K91_21580"/>
<dbReference type="InterPro" id="IPR052043">
    <property type="entry name" value="PolySaccharide_Degr_Enz"/>
</dbReference>
<dbReference type="Proteomes" id="UP000092024">
    <property type="component" value="Unassembled WGS sequence"/>
</dbReference>
<dbReference type="EMBL" id="LYPA01000018">
    <property type="protein sequence ID" value="OBR69379.1"/>
    <property type="molecule type" value="Genomic_DNA"/>
</dbReference>
<reference evidence="2 3" key="1">
    <citation type="submission" date="2016-05" db="EMBL/GenBank/DDBJ databases">
        <title>Paenibacillus oryzae. sp. nov., isolated from the rice root.</title>
        <authorList>
            <person name="Zhang J."/>
            <person name="Zhang X."/>
        </authorList>
    </citation>
    <scope>NUCLEOTIDE SEQUENCE [LARGE SCALE GENOMIC DNA]</scope>
    <source>
        <strain evidence="2 3">1DrF-4</strain>
    </source>
</reference>
<dbReference type="AlphaFoldDB" id="A0A1A5YUY9"/>
<sequence>MASYLEHRESAHYWFGEDEKAVLEVLANRYVGANPRIPFAMRSFSKAGFLQNGDGLYEMDLQEKMPQAGDGAYGYMYGIVWSDDERSLDALLESFGPVCFYVNGALVYRSTAVDELKPGARAVIPLLLRKGWNTLLLEAKRTEAGFGCRFGAEEGKVRILQVLSPFATRSGSAGWVYAGPFSESRFGGEHGVPDFTGTEEHSGCAWLPRLHWSPDEAALSSFERVFKRECSEREISLDGAVGYGWSSIEIPYGVREVILRGEVKGPTSIWLADRLAADVKDTGSYSIAASVEPGVLRVFVKTGGSGAGWGFTLTAVNQANGQELPLKLPLPVHGHDGVWLLAGPCDPSFEGQPDEACAASMLFPSTAPGNYVYWSLDAPDARMRPFYENAMLSNKWTTGSATNYGRWDYPLGVTMYGLLRMGRELGRQDLTDYAISHIRTCTDMYDYSLWDRDEYGFPSINHQLVLIKMLDNCGSFGSAMLEAHLMTGDRSFMAIADRIAEFMLGKLERREDGAFYRLCPGEYSATTMWADDLYMSAPFLIRYAEATGRSEALDEAARQFLLFRSYLLMESEGLMSHVFDFKYGKATRIPWGRGNGWCLFSLTELLEKLPATHPQRNDLLAMLHELCEGIAAVQGESGLWHQVLNRPDAYEEASCTAMFAYAFARGVRFGWLNDPERYTAAALKAWRGLAGEAIDRQGNVHGVCSGSRYSYSADYYMFDLRTVINDNHGIGIMMLAGVEISLLKRTLAKTS</sequence>
<organism evidence="2 3">
    <name type="scientific">Paenibacillus oryzae</name>
    <dbReference type="NCBI Taxonomy" id="1844972"/>
    <lineage>
        <taxon>Bacteria</taxon>
        <taxon>Bacillati</taxon>
        <taxon>Bacillota</taxon>
        <taxon>Bacilli</taxon>
        <taxon>Bacillales</taxon>
        <taxon>Paenibacillaceae</taxon>
        <taxon>Paenibacillus</taxon>
    </lineage>
</organism>
<dbReference type="Gene3D" id="1.50.10.10">
    <property type="match status" value="1"/>
</dbReference>
<name>A0A1A5YUY9_9BACL</name>
<dbReference type="RefSeq" id="WP_068678523.1">
    <property type="nucleotide sequence ID" value="NZ_LYPA01000018.1"/>
</dbReference>
<dbReference type="InterPro" id="IPR008928">
    <property type="entry name" value="6-hairpin_glycosidase_sf"/>
</dbReference>
<dbReference type="PANTHER" id="PTHR33886">
    <property type="entry name" value="UNSATURATED RHAMNOGALACTURONAN HYDROLASE (EUROFUNG)"/>
    <property type="match status" value="1"/>
</dbReference>
<keyword evidence="3" id="KW-1185">Reference proteome</keyword>
<gene>
    <name evidence="2" type="ORF">A7K91_21580</name>
</gene>
<dbReference type="GO" id="GO:0016787">
    <property type="term" value="F:hydrolase activity"/>
    <property type="evidence" value="ECO:0007669"/>
    <property type="project" value="UniProtKB-KW"/>
</dbReference>
<proteinExistence type="predicted"/>
<dbReference type="GO" id="GO:0005975">
    <property type="term" value="P:carbohydrate metabolic process"/>
    <property type="evidence" value="ECO:0007669"/>
    <property type="project" value="InterPro"/>
</dbReference>
<dbReference type="InterPro" id="IPR010905">
    <property type="entry name" value="Glyco_hydro_88"/>
</dbReference>
<dbReference type="SUPFAM" id="SSF48208">
    <property type="entry name" value="Six-hairpin glycosidases"/>
    <property type="match status" value="1"/>
</dbReference>
<protein>
    <submittedName>
        <fullName evidence="2">Glycosyl hydrolase</fullName>
    </submittedName>
</protein>
<comment type="caution">
    <text evidence="2">The sequence shown here is derived from an EMBL/GenBank/DDBJ whole genome shotgun (WGS) entry which is preliminary data.</text>
</comment>
<keyword evidence="1 2" id="KW-0378">Hydrolase</keyword>
<evidence type="ECO:0000313" key="3">
    <source>
        <dbReference type="Proteomes" id="UP000092024"/>
    </source>
</evidence>
<dbReference type="InterPro" id="IPR012341">
    <property type="entry name" value="6hp_glycosidase-like_sf"/>
</dbReference>
<dbReference type="PANTHER" id="PTHR33886:SF8">
    <property type="entry name" value="UNSATURATED RHAMNOGALACTURONAN HYDROLASE (EUROFUNG)"/>
    <property type="match status" value="1"/>
</dbReference>
<evidence type="ECO:0000256" key="1">
    <source>
        <dbReference type="ARBA" id="ARBA00022801"/>
    </source>
</evidence>